<evidence type="ECO:0000313" key="3">
    <source>
        <dbReference type="Proteomes" id="UP001601442"/>
    </source>
</evidence>
<dbReference type="EMBL" id="JBIAMT010000003">
    <property type="protein sequence ID" value="MFF0498548.1"/>
    <property type="molecule type" value="Genomic_DNA"/>
</dbReference>
<feature type="region of interest" description="Disordered" evidence="1">
    <location>
        <begin position="136"/>
        <end position="155"/>
    </location>
</feature>
<name>A0ABW6P5W3_9NOCA</name>
<evidence type="ECO:0000256" key="1">
    <source>
        <dbReference type="SAM" id="MobiDB-lite"/>
    </source>
</evidence>
<evidence type="ECO:0000313" key="2">
    <source>
        <dbReference type="EMBL" id="MFF0498548.1"/>
    </source>
</evidence>
<dbReference type="Pfam" id="PF05119">
    <property type="entry name" value="Terminase_4"/>
    <property type="match status" value="1"/>
</dbReference>
<protein>
    <submittedName>
        <fullName evidence="2">Phage terminase small subunit P27 family</fullName>
    </submittedName>
</protein>
<dbReference type="InterPro" id="IPR006448">
    <property type="entry name" value="Phage_term_ssu_P27"/>
</dbReference>
<comment type="caution">
    <text evidence="2">The sequence shown here is derived from an EMBL/GenBank/DDBJ whole genome shotgun (WGS) entry which is preliminary data.</text>
</comment>
<feature type="region of interest" description="Disordered" evidence="1">
    <location>
        <begin position="1"/>
        <end position="43"/>
    </location>
</feature>
<reference evidence="2 3" key="1">
    <citation type="submission" date="2024-10" db="EMBL/GenBank/DDBJ databases">
        <title>The Natural Products Discovery Center: Release of the First 8490 Sequenced Strains for Exploring Actinobacteria Biosynthetic Diversity.</title>
        <authorList>
            <person name="Kalkreuter E."/>
            <person name="Kautsar S.A."/>
            <person name="Yang D."/>
            <person name="Bader C.D."/>
            <person name="Teijaro C.N."/>
            <person name="Fluegel L."/>
            <person name="Davis C.M."/>
            <person name="Simpson J.R."/>
            <person name="Lauterbach L."/>
            <person name="Steele A.D."/>
            <person name="Gui C."/>
            <person name="Meng S."/>
            <person name="Li G."/>
            <person name="Viehrig K."/>
            <person name="Ye F."/>
            <person name="Su P."/>
            <person name="Kiefer A.F."/>
            <person name="Nichols A."/>
            <person name="Cepeda A.J."/>
            <person name="Yan W."/>
            <person name="Fan B."/>
            <person name="Jiang Y."/>
            <person name="Adhikari A."/>
            <person name="Zheng C.-J."/>
            <person name="Schuster L."/>
            <person name="Cowan T.M."/>
            <person name="Smanski M.J."/>
            <person name="Chevrette M.G."/>
            <person name="De Carvalho L.P.S."/>
            <person name="Shen B."/>
        </authorList>
    </citation>
    <scope>NUCLEOTIDE SEQUENCE [LARGE SCALE GENOMIC DNA]</scope>
    <source>
        <strain evidence="2 3">NPDC004119</strain>
    </source>
</reference>
<dbReference type="NCBIfam" id="TIGR01558">
    <property type="entry name" value="sm_term_P27"/>
    <property type="match status" value="1"/>
</dbReference>
<dbReference type="RefSeq" id="WP_387396742.1">
    <property type="nucleotide sequence ID" value="NZ_JBIAMT010000003.1"/>
</dbReference>
<sequence>MGGRGSGRIGKPTHLKLLEGEREDRVNRDEPTPEMHDSLEPPVELSDRAREVWDRLAPDMVSKNVLTAWDLDQFVLFCDAVAVYHDCKEQMGGKYTALGAAGGVIKSPYWQIMRDCQSIMTQIGSRYGLTPADRARLSTGADDDSSEDSAERLLS</sequence>
<organism evidence="2 3">
    <name type="scientific">Nocardia aobensis</name>
    <dbReference type="NCBI Taxonomy" id="257277"/>
    <lineage>
        <taxon>Bacteria</taxon>
        <taxon>Bacillati</taxon>
        <taxon>Actinomycetota</taxon>
        <taxon>Actinomycetes</taxon>
        <taxon>Mycobacteriales</taxon>
        <taxon>Nocardiaceae</taxon>
        <taxon>Nocardia</taxon>
    </lineage>
</organism>
<feature type="compositionally biased region" description="Basic and acidic residues" evidence="1">
    <location>
        <begin position="16"/>
        <end position="43"/>
    </location>
</feature>
<accession>A0ABW6P5W3</accession>
<gene>
    <name evidence="2" type="ORF">ACFYU5_19235</name>
</gene>
<keyword evidence="3" id="KW-1185">Reference proteome</keyword>
<dbReference type="Proteomes" id="UP001601442">
    <property type="component" value="Unassembled WGS sequence"/>
</dbReference>
<proteinExistence type="predicted"/>